<evidence type="ECO:0000256" key="1">
    <source>
        <dbReference type="SAM" id="MobiDB-lite"/>
    </source>
</evidence>
<feature type="region of interest" description="Disordered" evidence="1">
    <location>
        <begin position="214"/>
        <end position="262"/>
    </location>
</feature>
<dbReference type="EMBL" id="HE806318">
    <property type="protein sequence ID" value="CCH60036.1"/>
    <property type="molecule type" value="Genomic_DNA"/>
</dbReference>
<evidence type="ECO:0000313" key="3">
    <source>
        <dbReference type="Proteomes" id="UP000002866"/>
    </source>
</evidence>
<gene>
    <name evidence="2" type="primary">TBLA0C02240</name>
    <name evidence="2" type="ORF">TBLA_0C02240</name>
</gene>
<reference evidence="2 3" key="1">
    <citation type="journal article" date="2011" name="Proc. Natl. Acad. Sci. U.S.A.">
        <title>Evolutionary erosion of yeast sex chromosomes by mating-type switching accidents.</title>
        <authorList>
            <person name="Gordon J.L."/>
            <person name="Armisen D."/>
            <person name="Proux-Wera E."/>
            <person name="Oheigeartaigh S.S."/>
            <person name="Byrne K.P."/>
            <person name="Wolfe K.H."/>
        </authorList>
    </citation>
    <scope>NUCLEOTIDE SEQUENCE [LARGE SCALE GENOMIC DNA]</scope>
    <source>
        <strain evidence="3">ATCC 34711 / CBS 6284 / DSM 70876 / NBRC 10599 / NRRL Y-10934 / UCD 77-7</strain>
    </source>
</reference>
<feature type="compositionally biased region" description="Low complexity" evidence="1">
    <location>
        <begin position="218"/>
        <end position="229"/>
    </location>
</feature>
<dbReference type="HOGENOM" id="CLU_644322_0_0_1"/>
<dbReference type="KEGG" id="tbl:TBLA_0C02240"/>
<feature type="compositionally biased region" description="Basic and acidic residues" evidence="1">
    <location>
        <begin position="250"/>
        <end position="262"/>
    </location>
</feature>
<dbReference type="RefSeq" id="XP_004179555.1">
    <property type="nucleotide sequence ID" value="XM_004179507.1"/>
</dbReference>
<dbReference type="Proteomes" id="UP000002866">
    <property type="component" value="Chromosome 3"/>
</dbReference>
<keyword evidence="3" id="KW-1185">Reference proteome</keyword>
<dbReference type="GeneID" id="14495016"/>
<sequence>MQTLMDKQFFPDGRADQIVQDLKQEQEQEKVESLKTQDLFQVHQGLNDSESSDIVPSTLPAAINLIISLQNKNIQMVSKLEQFNDLVRINNNLNNEINMLKFQYNSIVKEKINATSNRQRTDTKCENFDELLALSKKLSASNNFNEFLNTLSTINHIVSENHSMFGDSMLIEQIDLLCQQTNDLDIDSSNCNDIPLTPESNKLKFIGMGEVQLKSQNPMITPRTTPRATPIKEPHLKSFTNENNKRRRDRERSNSNAKVRDKHPYISSSFTFKLAERSHNIIKTPNNDPISDVNKTSQPENLRSIYASPSSNPPSKPLVFSVRDISANNTNQHKNSVNYYSNFKFLQPTDTPKINADSSVKLPGIKNSNPHSRKNVKNKNSNNSRNNRNRNSNRTRARNINTASNTVSISDSNQPRKKRNNTSNTK</sequence>
<organism evidence="2 3">
    <name type="scientific">Henningerozyma blattae (strain ATCC 34711 / CBS 6284 / DSM 70876 / NBRC 10599 / NRRL Y-10934 / UCD 77-7)</name>
    <name type="common">Yeast</name>
    <name type="synonym">Tetrapisispora blattae</name>
    <dbReference type="NCBI Taxonomy" id="1071380"/>
    <lineage>
        <taxon>Eukaryota</taxon>
        <taxon>Fungi</taxon>
        <taxon>Dikarya</taxon>
        <taxon>Ascomycota</taxon>
        <taxon>Saccharomycotina</taxon>
        <taxon>Saccharomycetes</taxon>
        <taxon>Saccharomycetales</taxon>
        <taxon>Saccharomycetaceae</taxon>
        <taxon>Henningerozyma</taxon>
    </lineage>
</organism>
<dbReference type="InParanoid" id="I2H0Y4"/>
<evidence type="ECO:0000313" key="2">
    <source>
        <dbReference type="EMBL" id="CCH60036.1"/>
    </source>
</evidence>
<dbReference type="AlphaFoldDB" id="I2H0Y4"/>
<feature type="region of interest" description="Disordered" evidence="1">
    <location>
        <begin position="354"/>
        <end position="426"/>
    </location>
</feature>
<accession>I2H0Y4</accession>
<protein>
    <submittedName>
        <fullName evidence="2">Uncharacterized protein</fullName>
    </submittedName>
</protein>
<name>I2H0Y4_HENB6</name>
<proteinExistence type="predicted"/>
<feature type="compositionally biased region" description="Basic residues" evidence="1">
    <location>
        <begin position="387"/>
        <end position="397"/>
    </location>
</feature>